<name>A0A6J5T9K8_9CAUD</name>
<sequence>MFKTLSNRVQALTIYNDDLALKTLKELQVAIEIAIKEKEATE</sequence>
<protein>
    <submittedName>
        <fullName evidence="1">Uncharacterized protein</fullName>
    </submittedName>
</protein>
<accession>A0A6J5T9K8</accession>
<reference evidence="1" key="1">
    <citation type="submission" date="2020-05" db="EMBL/GenBank/DDBJ databases">
        <authorList>
            <person name="Chiriac C."/>
            <person name="Salcher M."/>
            <person name="Ghai R."/>
            <person name="Kavagutti S V."/>
        </authorList>
    </citation>
    <scope>NUCLEOTIDE SEQUENCE</scope>
</reference>
<proteinExistence type="predicted"/>
<evidence type="ECO:0000313" key="1">
    <source>
        <dbReference type="EMBL" id="CAB4240531.1"/>
    </source>
</evidence>
<organism evidence="1">
    <name type="scientific">uncultured Caudovirales phage</name>
    <dbReference type="NCBI Taxonomy" id="2100421"/>
    <lineage>
        <taxon>Viruses</taxon>
        <taxon>Duplodnaviria</taxon>
        <taxon>Heunggongvirae</taxon>
        <taxon>Uroviricota</taxon>
        <taxon>Caudoviricetes</taxon>
        <taxon>Peduoviridae</taxon>
        <taxon>Maltschvirus</taxon>
        <taxon>Maltschvirus maltsch</taxon>
    </lineage>
</organism>
<dbReference type="EMBL" id="LR797814">
    <property type="protein sequence ID" value="CAB4240531.1"/>
    <property type="molecule type" value="Genomic_DNA"/>
</dbReference>
<gene>
    <name evidence="1" type="ORF">UFOVP3_28</name>
</gene>